<dbReference type="STRING" id="1072389.K1W7U5"/>
<dbReference type="HOGENOM" id="CLU_016739_2_2_1"/>
<accession>K1W7U5</accession>
<dbReference type="InterPro" id="IPR044140">
    <property type="entry name" value="ProRS_anticodon_short"/>
</dbReference>
<dbReference type="eggNOG" id="KOG2324">
    <property type="taxonomic scope" value="Eukaryota"/>
</dbReference>
<evidence type="ECO:0000256" key="5">
    <source>
        <dbReference type="ARBA" id="ARBA00022840"/>
    </source>
</evidence>
<dbReference type="OMA" id="NCDYAAN"/>
<evidence type="ECO:0000256" key="4">
    <source>
        <dbReference type="ARBA" id="ARBA00022741"/>
    </source>
</evidence>
<keyword evidence="3" id="KW-0436">Ligase</keyword>
<dbReference type="GO" id="GO:0005739">
    <property type="term" value="C:mitochondrion"/>
    <property type="evidence" value="ECO:0007669"/>
    <property type="project" value="TreeGrafter"/>
</dbReference>
<dbReference type="SUPFAM" id="SSF52954">
    <property type="entry name" value="Class II aaRS ABD-related"/>
    <property type="match status" value="1"/>
</dbReference>
<proteinExistence type="inferred from homology"/>
<dbReference type="OrthoDB" id="10267474at2759"/>
<dbReference type="InterPro" id="IPR004154">
    <property type="entry name" value="Anticodon-bd"/>
</dbReference>
<dbReference type="GeneID" id="18764548"/>
<evidence type="ECO:0000256" key="6">
    <source>
        <dbReference type="ARBA" id="ARBA00022917"/>
    </source>
</evidence>
<dbReference type="EC" id="6.1.1.15" evidence="2"/>
<feature type="compositionally biased region" description="Basic and acidic residues" evidence="10">
    <location>
        <begin position="479"/>
        <end position="489"/>
    </location>
</feature>
<dbReference type="PANTHER" id="PTHR42753">
    <property type="entry name" value="MITOCHONDRIAL RIBOSOME PROTEIN L39/PROLYL-TRNA LIGASE FAMILY MEMBER"/>
    <property type="match status" value="1"/>
</dbReference>
<dbReference type="CDD" id="cd00861">
    <property type="entry name" value="ProRS_anticodon_short"/>
    <property type="match status" value="1"/>
</dbReference>
<evidence type="ECO:0000313" key="13">
    <source>
        <dbReference type="Proteomes" id="UP000006753"/>
    </source>
</evidence>
<dbReference type="EMBL" id="JH921451">
    <property type="protein sequence ID" value="EKD13170.1"/>
    <property type="molecule type" value="Genomic_DNA"/>
</dbReference>
<dbReference type="Gene3D" id="3.30.930.10">
    <property type="entry name" value="Bira Bifunctional Protein, Domain 2"/>
    <property type="match status" value="2"/>
</dbReference>
<evidence type="ECO:0000256" key="2">
    <source>
        <dbReference type="ARBA" id="ARBA00012831"/>
    </source>
</evidence>
<dbReference type="Gene3D" id="3.40.50.800">
    <property type="entry name" value="Anticodon-binding domain"/>
    <property type="match status" value="1"/>
</dbReference>
<protein>
    <recommendedName>
        <fullName evidence="2">proline--tRNA ligase</fullName>
        <ecNumber evidence="2">6.1.1.15</ecNumber>
    </recommendedName>
    <alternativeName>
        <fullName evidence="8">Prolyl-tRNA synthetase</fullName>
    </alternativeName>
</protein>
<name>K1W7U5_MARBU</name>
<evidence type="ECO:0000256" key="10">
    <source>
        <dbReference type="SAM" id="MobiDB-lite"/>
    </source>
</evidence>
<evidence type="ECO:0000256" key="3">
    <source>
        <dbReference type="ARBA" id="ARBA00022598"/>
    </source>
</evidence>
<dbReference type="PRINTS" id="PR01046">
    <property type="entry name" value="TRNASYNTHPRO"/>
</dbReference>
<feature type="region of interest" description="Disordered" evidence="10">
    <location>
        <begin position="479"/>
        <end position="502"/>
    </location>
</feature>
<evidence type="ECO:0000259" key="11">
    <source>
        <dbReference type="PROSITE" id="PS50862"/>
    </source>
</evidence>
<dbReference type="FunCoup" id="K1W7U5">
    <property type="interactions" value="397"/>
</dbReference>
<dbReference type="SUPFAM" id="SSF55681">
    <property type="entry name" value="Class II aaRS and biotin synthetases"/>
    <property type="match status" value="1"/>
</dbReference>
<dbReference type="AlphaFoldDB" id="K1W7U5"/>
<dbReference type="Proteomes" id="UP000006753">
    <property type="component" value="Unassembled WGS sequence"/>
</dbReference>
<dbReference type="InterPro" id="IPR036621">
    <property type="entry name" value="Anticodon-bd_dom_sf"/>
</dbReference>
<dbReference type="GO" id="GO:0004827">
    <property type="term" value="F:proline-tRNA ligase activity"/>
    <property type="evidence" value="ECO:0007669"/>
    <property type="project" value="UniProtKB-EC"/>
</dbReference>
<keyword evidence="7 12" id="KW-0030">Aminoacyl-tRNA synthetase</keyword>
<dbReference type="Pfam" id="PF03129">
    <property type="entry name" value="HGTP_anticodon"/>
    <property type="match status" value="1"/>
</dbReference>
<gene>
    <name evidence="12" type="ORF">MBM_08613</name>
</gene>
<dbReference type="KEGG" id="mbe:MBM_08613"/>
<dbReference type="InterPro" id="IPR006195">
    <property type="entry name" value="aa-tRNA-synth_II"/>
</dbReference>
<sequence length="636" mass="71972">MLHSDSHAKLIRAGFIRQAHPGIFHMLPLGRRVQDKLEALVDKYMFKLGASKLALSSISSEELWTKSGRLEKAGSELFHFSDRKNTKYLLSPTHEEEITTLVSSLVLSYEQLPVRLYQTSRKYRDELRPRHGLLRAREFIMKDLYTFDYNSSRALETYHEVREIYTRLFDELKLHYLVAEADSGDIGGDLSHEFHFPTSKGEDNVISCSACKYVANEELAESPVSKRIKPSQETSDFKLLDLRTRRQVPQNRPGLINIIYSRKNILTEDATTIMDIRTWRGISRDRRTLIVVWYKSPSSWEDPPTDGSEVNTHAIRAILPDIDASIEDPMKLWKRYLLPSESEDPTLPPPQRLVNLIDCRLPSEVQEFIKASNEQGLCRFQILPPDLLPDTEGPSKDIPVELEEPLKKIPMEFFQVNPTTQQPLNLLRIQEGDPCPRCTDGSLKVQKAIELGHTFHLGTRYSKPLEATIVAPVEKPISADEFAKDEDNHTNPSKGRKQTARQVPMQMGCHGIGVSRIIGAVADTLADDKGLNWPRAMAPFEVLIVPSNTRNDSSALEVYDTLALGSSLDLVLDDRDKSMGLKMGDADLIGYPVIVIVGRAWLAEGKLEVQCRRLDVKEKVPIGELKVYVESLLAQL</sequence>
<dbReference type="InterPro" id="IPR002316">
    <property type="entry name" value="Pro-tRNA-ligase_IIa"/>
</dbReference>
<dbReference type="GO" id="GO:0005524">
    <property type="term" value="F:ATP binding"/>
    <property type="evidence" value="ECO:0007669"/>
    <property type="project" value="UniProtKB-KW"/>
</dbReference>
<dbReference type="Pfam" id="PF00587">
    <property type="entry name" value="tRNA-synt_2b"/>
    <property type="match status" value="1"/>
</dbReference>
<reference evidence="12 13" key="1">
    <citation type="journal article" date="2012" name="BMC Genomics">
        <title>Sequencing the genome of Marssonina brunnea reveals fungus-poplar co-evolution.</title>
        <authorList>
            <person name="Zhu S."/>
            <person name="Cao Y.-Z."/>
            <person name="Jiang C."/>
            <person name="Tan B.-Y."/>
            <person name="Wang Z."/>
            <person name="Feng S."/>
            <person name="Zhang L."/>
            <person name="Su X.-H."/>
            <person name="Brejova B."/>
            <person name="Vinar T."/>
            <person name="Xu M."/>
            <person name="Wang M.-X."/>
            <person name="Zhang S.-G."/>
            <person name="Huang M.-R."/>
            <person name="Wu R."/>
            <person name="Zhou Y."/>
        </authorList>
    </citation>
    <scope>NUCLEOTIDE SEQUENCE [LARGE SCALE GENOMIC DNA]</scope>
    <source>
        <strain evidence="12 13">MB_m1</strain>
    </source>
</reference>
<dbReference type="PANTHER" id="PTHR42753:SF2">
    <property type="entry name" value="PROLINE--TRNA LIGASE"/>
    <property type="match status" value="1"/>
</dbReference>
<evidence type="ECO:0000256" key="1">
    <source>
        <dbReference type="ARBA" id="ARBA00008226"/>
    </source>
</evidence>
<comment type="catalytic activity">
    <reaction evidence="9">
        <text>tRNA(Pro) + L-proline + ATP = L-prolyl-tRNA(Pro) + AMP + diphosphate</text>
        <dbReference type="Rhea" id="RHEA:14305"/>
        <dbReference type="Rhea" id="RHEA-COMP:9700"/>
        <dbReference type="Rhea" id="RHEA-COMP:9702"/>
        <dbReference type="ChEBI" id="CHEBI:30616"/>
        <dbReference type="ChEBI" id="CHEBI:33019"/>
        <dbReference type="ChEBI" id="CHEBI:60039"/>
        <dbReference type="ChEBI" id="CHEBI:78442"/>
        <dbReference type="ChEBI" id="CHEBI:78532"/>
        <dbReference type="ChEBI" id="CHEBI:456215"/>
        <dbReference type="EC" id="6.1.1.15"/>
    </reaction>
</comment>
<dbReference type="PROSITE" id="PS50862">
    <property type="entry name" value="AA_TRNA_LIGASE_II"/>
    <property type="match status" value="1"/>
</dbReference>
<dbReference type="InterPro" id="IPR050062">
    <property type="entry name" value="Pro-tRNA_synthetase"/>
</dbReference>
<dbReference type="InterPro" id="IPR045864">
    <property type="entry name" value="aa-tRNA-synth_II/BPL/LPL"/>
</dbReference>
<feature type="domain" description="Aminoacyl-transfer RNA synthetases class-II family profile" evidence="11">
    <location>
        <begin position="30"/>
        <end position="534"/>
    </location>
</feature>
<evidence type="ECO:0000256" key="9">
    <source>
        <dbReference type="ARBA" id="ARBA00047671"/>
    </source>
</evidence>
<dbReference type="InterPro" id="IPR002314">
    <property type="entry name" value="aa-tRNA-synt_IIb"/>
</dbReference>
<organism evidence="12 13">
    <name type="scientific">Marssonina brunnea f. sp. multigermtubi (strain MB_m1)</name>
    <name type="common">Marssonina leaf spot fungus</name>
    <dbReference type="NCBI Taxonomy" id="1072389"/>
    <lineage>
        <taxon>Eukaryota</taxon>
        <taxon>Fungi</taxon>
        <taxon>Dikarya</taxon>
        <taxon>Ascomycota</taxon>
        <taxon>Pezizomycotina</taxon>
        <taxon>Leotiomycetes</taxon>
        <taxon>Helotiales</taxon>
        <taxon>Drepanopezizaceae</taxon>
        <taxon>Drepanopeziza</taxon>
    </lineage>
</organism>
<dbReference type="InParanoid" id="K1W7U5"/>
<keyword evidence="4" id="KW-0547">Nucleotide-binding</keyword>
<keyword evidence="13" id="KW-1185">Reference proteome</keyword>
<evidence type="ECO:0000256" key="7">
    <source>
        <dbReference type="ARBA" id="ARBA00023146"/>
    </source>
</evidence>
<evidence type="ECO:0000313" key="12">
    <source>
        <dbReference type="EMBL" id="EKD13170.1"/>
    </source>
</evidence>
<dbReference type="GO" id="GO:0006433">
    <property type="term" value="P:prolyl-tRNA aminoacylation"/>
    <property type="evidence" value="ECO:0007669"/>
    <property type="project" value="InterPro"/>
</dbReference>
<evidence type="ECO:0000256" key="8">
    <source>
        <dbReference type="ARBA" id="ARBA00029731"/>
    </source>
</evidence>
<keyword evidence="5" id="KW-0067">ATP-binding</keyword>
<comment type="similarity">
    <text evidence="1">Belongs to the class-II aminoacyl-tRNA synthetase family.</text>
</comment>
<keyword evidence="6" id="KW-0648">Protein biosynthesis</keyword>